<feature type="signal peptide" evidence="2">
    <location>
        <begin position="1"/>
        <end position="19"/>
    </location>
</feature>
<feature type="chain" id="PRO_5028080826" evidence="2">
    <location>
        <begin position="20"/>
        <end position="203"/>
    </location>
</feature>
<protein>
    <submittedName>
        <fullName evidence="3">Uncharacterized protein</fullName>
    </submittedName>
</protein>
<keyword evidence="1" id="KW-0472">Membrane</keyword>
<evidence type="ECO:0000256" key="2">
    <source>
        <dbReference type="SAM" id="SignalP"/>
    </source>
</evidence>
<name>A0A7C9D6V8_OPUST</name>
<dbReference type="EMBL" id="GISG01080144">
    <property type="protein sequence ID" value="MBA4631944.1"/>
    <property type="molecule type" value="Transcribed_RNA"/>
</dbReference>
<feature type="transmembrane region" description="Helical" evidence="1">
    <location>
        <begin position="129"/>
        <end position="145"/>
    </location>
</feature>
<evidence type="ECO:0000256" key="1">
    <source>
        <dbReference type="SAM" id="Phobius"/>
    </source>
</evidence>
<dbReference type="AlphaFoldDB" id="A0A7C9D6V8"/>
<accession>A0A7C9D6V8</accession>
<keyword evidence="2" id="KW-0732">Signal</keyword>
<evidence type="ECO:0000313" key="3">
    <source>
        <dbReference type="EMBL" id="MBA4631944.1"/>
    </source>
</evidence>
<reference evidence="3" key="1">
    <citation type="journal article" date="2013" name="J. Plant Res.">
        <title>Effect of fungi and light on seed germination of three Opuntia species from semiarid lands of central Mexico.</title>
        <authorList>
            <person name="Delgado-Sanchez P."/>
            <person name="Jimenez-Bremont J.F."/>
            <person name="Guerrero-Gonzalez Mde L."/>
            <person name="Flores J."/>
        </authorList>
    </citation>
    <scope>NUCLEOTIDE SEQUENCE</scope>
    <source>
        <tissue evidence="3">Cladode</tissue>
    </source>
</reference>
<proteinExistence type="predicted"/>
<feature type="transmembrane region" description="Helical" evidence="1">
    <location>
        <begin position="82"/>
        <end position="109"/>
    </location>
</feature>
<reference evidence="3" key="2">
    <citation type="submission" date="2020-07" db="EMBL/GenBank/DDBJ databases">
        <authorList>
            <person name="Vera ALvarez R."/>
            <person name="Arias-Moreno D.M."/>
            <person name="Jimenez-Jacinto V."/>
            <person name="Jimenez-Bremont J.F."/>
            <person name="Swaminathan K."/>
            <person name="Moose S.P."/>
            <person name="Guerrero-Gonzalez M.L."/>
            <person name="Marino-Ramirez L."/>
            <person name="Landsman D."/>
            <person name="Rodriguez-Kessler M."/>
            <person name="Delgado-Sanchez P."/>
        </authorList>
    </citation>
    <scope>NUCLEOTIDE SEQUENCE</scope>
    <source>
        <tissue evidence="3">Cladode</tissue>
    </source>
</reference>
<organism evidence="3">
    <name type="scientific">Opuntia streptacantha</name>
    <name type="common">Prickly pear cactus</name>
    <name type="synonym">Opuntia cardona</name>
    <dbReference type="NCBI Taxonomy" id="393608"/>
    <lineage>
        <taxon>Eukaryota</taxon>
        <taxon>Viridiplantae</taxon>
        <taxon>Streptophyta</taxon>
        <taxon>Embryophyta</taxon>
        <taxon>Tracheophyta</taxon>
        <taxon>Spermatophyta</taxon>
        <taxon>Magnoliopsida</taxon>
        <taxon>eudicotyledons</taxon>
        <taxon>Gunneridae</taxon>
        <taxon>Pentapetalae</taxon>
        <taxon>Caryophyllales</taxon>
        <taxon>Cactineae</taxon>
        <taxon>Cactaceae</taxon>
        <taxon>Opuntioideae</taxon>
        <taxon>Opuntia</taxon>
    </lineage>
</organism>
<keyword evidence="1" id="KW-0812">Transmembrane</keyword>
<sequence length="203" mass="23046">MPPLGLPAVFSAPLIVTLSLRLPPRPGCGFMRMSSALLGITLPFSSSSSLAPCTKCHLLWLGCYHVWRYGKLSDFVMTNGHLIIFPLFAKFLFVLASVQLQLSCCVPMFRWLCSLPLLLVMPVFSFEDFFAYFVLFLGHCYLIFLKGTFFPLSNDVACFFSQANHCQAIFKRKREMIDQDLIDGPLFHVLLRNLKLFLASLYI</sequence>
<keyword evidence="1" id="KW-1133">Transmembrane helix</keyword>